<feature type="domain" description="TOD1/MUCI70 glycosyltransferase-like" evidence="2">
    <location>
        <begin position="156"/>
        <end position="285"/>
    </location>
</feature>
<dbReference type="AlphaFoldDB" id="A0A0E0HVN5"/>
<protein>
    <recommendedName>
        <fullName evidence="2">TOD1/MUCI70 glycosyltransferase-like domain-containing protein</fullName>
    </recommendedName>
</protein>
<feature type="transmembrane region" description="Helical" evidence="1">
    <location>
        <begin position="25"/>
        <end position="49"/>
    </location>
</feature>
<dbReference type="EnsemblPlants" id="ONIVA06G30750.1">
    <property type="protein sequence ID" value="ONIVA06G30750.1"/>
    <property type="gene ID" value="ONIVA06G30750"/>
</dbReference>
<keyword evidence="1" id="KW-0812">Transmembrane</keyword>
<dbReference type="Gramene" id="ONIVA06G30750.1">
    <property type="protein sequence ID" value="ONIVA06G30750.1"/>
    <property type="gene ID" value="ONIVA06G30750"/>
</dbReference>
<sequence length="339" mass="38559">MARRSKGGGAEGDGMRMQVVWRKGAVRLVLVSAIAWALLVILALAFHLWSCNSDVPFLSGCPIPVADDPDSITIPKRTPNTIVHCGFMKNSGADMDDVDVKYIQKCKFVVASGIFDGYDIPHQPSNISIRSQKLFCFLMVVDEVSLDFIEKNTTVKYLWRGKYTFAVAVHKHHKSIYEEGDAIKRRKRYARPLVDLQMKMYYHEGMEPWNPKKRMPSDVPEGAVLIREHTTMSDLFSCLWFNEVNLFTPRDQLSFGYVVYRLGDALKFFMFPNCEYNSLFILHRHTREHSSKVEWAKTIDEIVKKGLKESKGGLGLWTPYPADLSSVELPSVKRTSPAG</sequence>
<evidence type="ECO:0000313" key="4">
    <source>
        <dbReference type="Proteomes" id="UP000006591"/>
    </source>
</evidence>
<dbReference type="Proteomes" id="UP000006591">
    <property type="component" value="Chromosome 6"/>
</dbReference>
<reference evidence="3" key="2">
    <citation type="submission" date="2018-04" db="EMBL/GenBank/DDBJ databases">
        <title>OnivRS2 (Oryza nivara Reference Sequence Version 2).</title>
        <authorList>
            <person name="Zhang J."/>
            <person name="Kudrna D."/>
            <person name="Lee S."/>
            <person name="Talag J."/>
            <person name="Rajasekar S."/>
            <person name="Welchert J."/>
            <person name="Hsing Y.-I."/>
            <person name="Wing R.A."/>
        </authorList>
    </citation>
    <scope>NUCLEOTIDE SEQUENCE [LARGE SCALE GENOMIC DNA]</scope>
    <source>
        <strain evidence="3">SL10</strain>
    </source>
</reference>
<dbReference type="InterPro" id="IPR048354">
    <property type="entry name" value="TOD1_MUCI70_glycTrfase_dom"/>
</dbReference>
<accession>A0A0E0HVN5</accession>
<evidence type="ECO:0000256" key="1">
    <source>
        <dbReference type="SAM" id="Phobius"/>
    </source>
</evidence>
<evidence type="ECO:0000313" key="3">
    <source>
        <dbReference type="EnsemblPlants" id="ONIVA06G30750.1"/>
    </source>
</evidence>
<dbReference type="PANTHER" id="PTHR12956:SF22">
    <property type="entry name" value="OS06G0724300 PROTEIN"/>
    <property type="match status" value="1"/>
</dbReference>
<keyword evidence="1" id="KW-1133">Transmembrane helix</keyword>
<dbReference type="Pfam" id="PF04765">
    <property type="entry name" value="TOD1_MUCI70"/>
    <property type="match status" value="2"/>
</dbReference>
<keyword evidence="4" id="KW-1185">Reference proteome</keyword>
<keyword evidence="1" id="KW-0472">Membrane</keyword>
<organism evidence="3">
    <name type="scientific">Oryza nivara</name>
    <name type="common">Indian wild rice</name>
    <name type="synonym">Oryza sativa f. spontanea</name>
    <dbReference type="NCBI Taxonomy" id="4536"/>
    <lineage>
        <taxon>Eukaryota</taxon>
        <taxon>Viridiplantae</taxon>
        <taxon>Streptophyta</taxon>
        <taxon>Embryophyta</taxon>
        <taxon>Tracheophyta</taxon>
        <taxon>Spermatophyta</taxon>
        <taxon>Magnoliopsida</taxon>
        <taxon>Liliopsida</taxon>
        <taxon>Poales</taxon>
        <taxon>Poaceae</taxon>
        <taxon>BOP clade</taxon>
        <taxon>Oryzoideae</taxon>
        <taxon>Oryzeae</taxon>
        <taxon>Oryzinae</taxon>
        <taxon>Oryza</taxon>
    </lineage>
</organism>
<dbReference type="PANTHER" id="PTHR12956">
    <property type="entry name" value="ALKALINE CERAMIDASE-RELATED"/>
    <property type="match status" value="1"/>
</dbReference>
<proteinExistence type="predicted"/>
<name>A0A0E0HVN5_ORYNI</name>
<dbReference type="InterPro" id="IPR006852">
    <property type="entry name" value="TOD1_MUCI70"/>
</dbReference>
<feature type="domain" description="TOD1/MUCI70 glycosyltransferase-like" evidence="2">
    <location>
        <begin position="80"/>
        <end position="154"/>
    </location>
</feature>
<evidence type="ECO:0000259" key="2">
    <source>
        <dbReference type="Pfam" id="PF04765"/>
    </source>
</evidence>
<reference evidence="3" key="1">
    <citation type="submission" date="2015-04" db="UniProtKB">
        <authorList>
            <consortium name="EnsemblPlants"/>
        </authorList>
    </citation>
    <scope>IDENTIFICATION</scope>
    <source>
        <strain evidence="3">SL10</strain>
    </source>
</reference>